<proteinExistence type="predicted"/>
<evidence type="ECO:0000313" key="2">
    <source>
        <dbReference type="EMBL" id="KAK8996610.1"/>
    </source>
</evidence>
<gene>
    <name evidence="2" type="ORF">V6N11_081876</name>
</gene>
<evidence type="ECO:0000256" key="1">
    <source>
        <dbReference type="SAM" id="SignalP"/>
    </source>
</evidence>
<sequence>MMRFILGLSLVALLLLASQSHPTAADDVSMPWRRAVEEHTSFQPRKLGVYIRKGVGAARGARIARGAGVGRSASSSAVPSHISSFHFASVFGCSLFLVMLLL</sequence>
<feature type="chain" id="PRO_5045125692" evidence="1">
    <location>
        <begin position="26"/>
        <end position="102"/>
    </location>
</feature>
<feature type="signal peptide" evidence="1">
    <location>
        <begin position="1"/>
        <end position="25"/>
    </location>
</feature>
<organism evidence="2 3">
    <name type="scientific">Hibiscus sabdariffa</name>
    <name type="common">roselle</name>
    <dbReference type="NCBI Taxonomy" id="183260"/>
    <lineage>
        <taxon>Eukaryota</taxon>
        <taxon>Viridiplantae</taxon>
        <taxon>Streptophyta</taxon>
        <taxon>Embryophyta</taxon>
        <taxon>Tracheophyta</taxon>
        <taxon>Spermatophyta</taxon>
        <taxon>Magnoliopsida</taxon>
        <taxon>eudicotyledons</taxon>
        <taxon>Gunneridae</taxon>
        <taxon>Pentapetalae</taxon>
        <taxon>rosids</taxon>
        <taxon>malvids</taxon>
        <taxon>Malvales</taxon>
        <taxon>Malvaceae</taxon>
        <taxon>Malvoideae</taxon>
        <taxon>Hibiscus</taxon>
    </lineage>
</organism>
<name>A0ABR2Q7H3_9ROSI</name>
<comment type="caution">
    <text evidence="2">The sequence shown here is derived from an EMBL/GenBank/DDBJ whole genome shotgun (WGS) entry which is preliminary data.</text>
</comment>
<reference evidence="2 3" key="1">
    <citation type="journal article" date="2024" name="G3 (Bethesda)">
        <title>Genome assembly of Hibiscus sabdariffa L. provides insights into metabolisms of medicinal natural products.</title>
        <authorList>
            <person name="Kim T."/>
        </authorList>
    </citation>
    <scope>NUCLEOTIDE SEQUENCE [LARGE SCALE GENOMIC DNA]</scope>
    <source>
        <strain evidence="2">TK-2024</strain>
        <tissue evidence="2">Old leaves</tissue>
    </source>
</reference>
<keyword evidence="3" id="KW-1185">Reference proteome</keyword>
<dbReference type="Proteomes" id="UP001396334">
    <property type="component" value="Unassembled WGS sequence"/>
</dbReference>
<dbReference type="EMBL" id="JBBPBN010000044">
    <property type="protein sequence ID" value="KAK8996610.1"/>
    <property type="molecule type" value="Genomic_DNA"/>
</dbReference>
<accession>A0ABR2Q7H3</accession>
<evidence type="ECO:0000313" key="3">
    <source>
        <dbReference type="Proteomes" id="UP001396334"/>
    </source>
</evidence>
<protein>
    <submittedName>
        <fullName evidence="2">Uncharacterized protein</fullName>
    </submittedName>
</protein>
<keyword evidence="1" id="KW-0732">Signal</keyword>